<dbReference type="AlphaFoldDB" id="A0A0F9YIG2"/>
<organism evidence="1 2">
    <name type="scientific">Candidatus Woesebacteria bacterium GW2011_GWC2_31_9</name>
    <dbReference type="NCBI Taxonomy" id="1618586"/>
    <lineage>
        <taxon>Bacteria</taxon>
        <taxon>Candidatus Woeseibacteriota</taxon>
    </lineage>
</organism>
<name>A0A0F9YIG2_9BACT</name>
<comment type="caution">
    <text evidence="1">The sequence shown here is derived from an EMBL/GenBank/DDBJ whole genome shotgun (WGS) entry which is preliminary data.</text>
</comment>
<reference evidence="1 2" key="1">
    <citation type="journal article" date="2015" name="Nature">
        <title>rRNA introns, odd ribosomes, and small enigmatic genomes across a large radiation of phyla.</title>
        <authorList>
            <person name="Brown C.T."/>
            <person name="Hug L.A."/>
            <person name="Thomas B.C."/>
            <person name="Sharon I."/>
            <person name="Castelle C.J."/>
            <person name="Singh A."/>
            <person name="Wilkins M.J."/>
            <person name="Williams K.H."/>
            <person name="Banfield J.F."/>
        </authorList>
    </citation>
    <scope>NUCLEOTIDE SEQUENCE [LARGE SCALE GENOMIC DNA]</scope>
</reference>
<protein>
    <submittedName>
        <fullName evidence="1">Uncharacterized protein</fullName>
    </submittedName>
</protein>
<sequence length="83" mass="9491">MNPPTINSLNDEERSAAQELGIPIDPSEWNEENVTNAQLNLGNLLDLHGISWFDKLGRHDVADKLTLWRGIESLKSPRRKEER</sequence>
<evidence type="ECO:0000313" key="1">
    <source>
        <dbReference type="EMBL" id="KKP31284.1"/>
    </source>
</evidence>
<proteinExistence type="predicted"/>
<evidence type="ECO:0000313" key="2">
    <source>
        <dbReference type="Proteomes" id="UP000034803"/>
    </source>
</evidence>
<dbReference type="EMBL" id="LBOI01000012">
    <property type="protein sequence ID" value="KKP31284.1"/>
    <property type="molecule type" value="Genomic_DNA"/>
</dbReference>
<gene>
    <name evidence="1" type="ORF">UR21_C0012G0025</name>
</gene>
<dbReference type="Proteomes" id="UP000034803">
    <property type="component" value="Unassembled WGS sequence"/>
</dbReference>
<accession>A0A0F9YIG2</accession>